<dbReference type="SUPFAM" id="SSF55073">
    <property type="entry name" value="Nucleotide cyclase"/>
    <property type="match status" value="1"/>
</dbReference>
<protein>
    <recommendedName>
        <fullName evidence="1">diguanylate cyclase</fullName>
        <ecNumber evidence="1">2.7.7.65</ecNumber>
    </recommendedName>
</protein>
<organism evidence="4 5">
    <name type="scientific">Thiohalorhabdus methylotrophus</name>
    <dbReference type="NCBI Taxonomy" id="3242694"/>
    <lineage>
        <taxon>Bacteria</taxon>
        <taxon>Pseudomonadati</taxon>
        <taxon>Pseudomonadota</taxon>
        <taxon>Gammaproteobacteria</taxon>
        <taxon>Thiohalorhabdales</taxon>
        <taxon>Thiohalorhabdaceae</taxon>
        <taxon>Thiohalorhabdus</taxon>
    </lineage>
</organism>
<dbReference type="RefSeq" id="WP_373654302.1">
    <property type="nucleotide sequence ID" value="NZ_JBGUAW010000001.1"/>
</dbReference>
<dbReference type="CDD" id="cd01949">
    <property type="entry name" value="GGDEF"/>
    <property type="match status" value="1"/>
</dbReference>
<dbReference type="SMART" id="SM00267">
    <property type="entry name" value="GGDEF"/>
    <property type="match status" value="1"/>
</dbReference>
<dbReference type="InterPro" id="IPR050469">
    <property type="entry name" value="Diguanylate_Cyclase"/>
</dbReference>
<evidence type="ECO:0000256" key="1">
    <source>
        <dbReference type="ARBA" id="ARBA00012528"/>
    </source>
</evidence>
<dbReference type="PROSITE" id="PS50887">
    <property type="entry name" value="GGDEF"/>
    <property type="match status" value="1"/>
</dbReference>
<dbReference type="EMBL" id="JBGUAW010000001">
    <property type="protein sequence ID" value="MFA9459517.1"/>
    <property type="molecule type" value="Genomic_DNA"/>
</dbReference>
<dbReference type="GO" id="GO:0052621">
    <property type="term" value="F:diguanylate cyclase activity"/>
    <property type="evidence" value="ECO:0007669"/>
    <property type="project" value="UniProtKB-EC"/>
</dbReference>
<dbReference type="Gene3D" id="3.30.70.270">
    <property type="match status" value="1"/>
</dbReference>
<comment type="caution">
    <text evidence="4">The sequence shown here is derived from an EMBL/GenBank/DDBJ whole genome shotgun (WGS) entry which is preliminary data.</text>
</comment>
<keyword evidence="4" id="KW-0548">Nucleotidyltransferase</keyword>
<dbReference type="Proteomes" id="UP001575181">
    <property type="component" value="Unassembled WGS sequence"/>
</dbReference>
<evidence type="ECO:0000313" key="4">
    <source>
        <dbReference type="EMBL" id="MFA9459517.1"/>
    </source>
</evidence>
<reference evidence="4 5" key="1">
    <citation type="submission" date="2024-08" db="EMBL/GenBank/DDBJ databases">
        <title>Whole-genome sequencing of halo(alkali)philic microorganisms from hypersaline lakes.</title>
        <authorList>
            <person name="Sorokin D.Y."/>
            <person name="Merkel A.Y."/>
            <person name="Messina E."/>
            <person name="Yakimov M."/>
        </authorList>
    </citation>
    <scope>NUCLEOTIDE SEQUENCE [LARGE SCALE GENOMIC DNA]</scope>
    <source>
        <strain evidence="4 5">Cl-TMA</strain>
    </source>
</reference>
<gene>
    <name evidence="4" type="ORF">ACERLL_01585</name>
</gene>
<dbReference type="NCBIfam" id="TIGR00254">
    <property type="entry name" value="GGDEF"/>
    <property type="match status" value="1"/>
</dbReference>
<comment type="catalytic activity">
    <reaction evidence="2">
        <text>2 GTP = 3',3'-c-di-GMP + 2 diphosphate</text>
        <dbReference type="Rhea" id="RHEA:24898"/>
        <dbReference type="ChEBI" id="CHEBI:33019"/>
        <dbReference type="ChEBI" id="CHEBI:37565"/>
        <dbReference type="ChEBI" id="CHEBI:58805"/>
        <dbReference type="EC" id="2.7.7.65"/>
    </reaction>
</comment>
<keyword evidence="5" id="KW-1185">Reference proteome</keyword>
<evidence type="ECO:0000256" key="2">
    <source>
        <dbReference type="ARBA" id="ARBA00034247"/>
    </source>
</evidence>
<dbReference type="InterPro" id="IPR029787">
    <property type="entry name" value="Nucleotide_cyclase"/>
</dbReference>
<name>A0ABV4TR78_9GAMM</name>
<accession>A0ABV4TR78</accession>
<proteinExistence type="predicted"/>
<dbReference type="InterPro" id="IPR043128">
    <property type="entry name" value="Rev_trsase/Diguanyl_cyclase"/>
</dbReference>
<keyword evidence="4" id="KW-0808">Transferase</keyword>
<sequence>MTKESEEIAKRLAALERDPAYRDHPLMAELNRLAERFYKVERQLRKVSRIGDLLQALLREDNEAFEQAALTDPLTGLPNRRAMQEQLELEAARAEREGTWLVVGMGDVDHFKAVNDSHGHETGDTVLQEVANRLEGGLREYDQCARWGGEEFLVLCPGLSAAQAVRTMERIREAVTGEPVMGGTTPIRVSISFGVAVYQPGEQADDLTSRADVALYEAKRQGRNRSVLAGEDARHFSRGD</sequence>
<dbReference type="Pfam" id="PF00990">
    <property type="entry name" value="GGDEF"/>
    <property type="match status" value="1"/>
</dbReference>
<dbReference type="InterPro" id="IPR000160">
    <property type="entry name" value="GGDEF_dom"/>
</dbReference>
<evidence type="ECO:0000313" key="5">
    <source>
        <dbReference type="Proteomes" id="UP001575181"/>
    </source>
</evidence>
<dbReference type="PANTHER" id="PTHR45138">
    <property type="entry name" value="REGULATORY COMPONENTS OF SENSORY TRANSDUCTION SYSTEM"/>
    <property type="match status" value="1"/>
</dbReference>
<feature type="domain" description="GGDEF" evidence="3">
    <location>
        <begin position="99"/>
        <end position="231"/>
    </location>
</feature>
<evidence type="ECO:0000259" key="3">
    <source>
        <dbReference type="PROSITE" id="PS50887"/>
    </source>
</evidence>
<dbReference type="EC" id="2.7.7.65" evidence="1"/>
<dbReference type="PANTHER" id="PTHR45138:SF9">
    <property type="entry name" value="DIGUANYLATE CYCLASE DGCM-RELATED"/>
    <property type="match status" value="1"/>
</dbReference>